<dbReference type="PANTHER" id="PTHR24120">
    <property type="entry name" value="GH07239P"/>
    <property type="match status" value="1"/>
</dbReference>
<dbReference type="AlphaFoldDB" id="V6LNB1"/>
<dbReference type="EMBL" id="KI546100">
    <property type="protein sequence ID" value="EST45201.1"/>
    <property type="molecule type" value="Genomic_DNA"/>
</dbReference>
<gene>
    <name evidence="1" type="ORF">SS50377_14773</name>
    <name evidence="2" type="ORF">SS50377_20146</name>
</gene>
<evidence type="ECO:0000313" key="1">
    <source>
        <dbReference type="EMBL" id="EST45201.1"/>
    </source>
</evidence>
<keyword evidence="3" id="KW-1185">Reference proteome</keyword>
<dbReference type="PANTHER" id="PTHR24120:SF4">
    <property type="entry name" value="GH07239P"/>
    <property type="match status" value="1"/>
</dbReference>
<name>V6LNB1_9EUKA</name>
<reference evidence="2" key="2">
    <citation type="submission" date="2020-12" db="EMBL/GenBank/DDBJ databases">
        <title>New Spironucleus salmonicida genome in near-complete chromosomes.</title>
        <authorList>
            <person name="Xu F."/>
            <person name="Kurt Z."/>
            <person name="Jimenez-Gonzalez A."/>
            <person name="Astvaldsson A."/>
            <person name="Andersson J.O."/>
            <person name="Svard S.G."/>
        </authorList>
    </citation>
    <scope>NUCLEOTIDE SEQUENCE</scope>
    <source>
        <strain evidence="2">ATCC 50377</strain>
    </source>
</reference>
<dbReference type="SUPFAM" id="SSF48403">
    <property type="entry name" value="Ankyrin repeat"/>
    <property type="match status" value="1"/>
</dbReference>
<proteinExistence type="predicted"/>
<accession>V6LNB1</accession>
<evidence type="ECO:0000313" key="3">
    <source>
        <dbReference type="Proteomes" id="UP000018208"/>
    </source>
</evidence>
<dbReference type="Pfam" id="PF12796">
    <property type="entry name" value="Ank_2"/>
    <property type="match status" value="1"/>
</dbReference>
<dbReference type="EMBL" id="AUWU02000001">
    <property type="protein sequence ID" value="KAH0576800.1"/>
    <property type="molecule type" value="Genomic_DNA"/>
</dbReference>
<organism evidence="1">
    <name type="scientific">Spironucleus salmonicida</name>
    <dbReference type="NCBI Taxonomy" id="348837"/>
    <lineage>
        <taxon>Eukaryota</taxon>
        <taxon>Metamonada</taxon>
        <taxon>Diplomonadida</taxon>
        <taxon>Hexamitidae</taxon>
        <taxon>Hexamitinae</taxon>
        <taxon>Spironucleus</taxon>
    </lineage>
</organism>
<dbReference type="Gene3D" id="1.25.40.20">
    <property type="entry name" value="Ankyrin repeat-containing domain"/>
    <property type="match status" value="1"/>
</dbReference>
<reference evidence="1 2" key="1">
    <citation type="journal article" date="2014" name="PLoS Genet.">
        <title>The Genome of Spironucleus salmonicida Highlights a Fish Pathogen Adapted to Fluctuating Environments.</title>
        <authorList>
            <person name="Xu F."/>
            <person name="Jerlstrom-Hultqvist J."/>
            <person name="Einarsson E."/>
            <person name="Astvaldsson A."/>
            <person name="Svard S.G."/>
            <person name="Andersson J.O."/>
        </authorList>
    </citation>
    <scope>NUCLEOTIDE SEQUENCE</scope>
    <source>
        <strain evidence="2">ATCC 50377</strain>
    </source>
</reference>
<dbReference type="VEuPathDB" id="GiardiaDB:SS50377_20146"/>
<dbReference type="InterPro" id="IPR036770">
    <property type="entry name" value="Ankyrin_rpt-contain_sf"/>
</dbReference>
<protein>
    <submittedName>
        <fullName evidence="1">Ankyrin repeat-containing protein</fullName>
    </submittedName>
</protein>
<evidence type="ECO:0000313" key="2">
    <source>
        <dbReference type="EMBL" id="KAH0576800.1"/>
    </source>
</evidence>
<sequence>MNDDFIEDFSDSISQDSNDESFYDQDQYASISDELDYNIVSKYFRLFAHQNGNQLYCYGKNSAFRITEQFHILEQAAVDFPYYCTQYCEGFQIKKQPHYYEIVNYKDMVLAHIGSCIYHLNKLTVSIFYNIQDYDQELPHNRLCVYKNNLYFCNNGTIKQFVNNQFQTVQYVSKEARLYVYNDNFIVREQSKQFRLYQNKTAIFLQAENIWFDSHRNGIFIFYDASSKVYFILDLRCQITAYSFTNGFLIDPEINFNNGKWEFSQLYFNRITSLQEINQKPSFIENINPRPIIQYPSYLEFFNTPIVINSDISTILFNGLTLAQIGYQNGSLTPLKQILSEQQLQLLVNKNFCEYAVQYNINNIAVLFGFNLSAESIEQILPILIVNNALSYDVLLRIPVVHSINIILANFDSYNDDFVSLYSKLLLQHPNYRALLTEIIQNQNIYLLKVIYPKSLNDVYYEYEDSPAELCISSTFYEGLSYILSLEKQPIYSTGETLLMKALELEDFYAVQMCISQVQINDKQGNNPLFYCNQLAHVKYLYEYIITHQNNDGKTSLMMAIEDENAEIALFLSKLEYGFQDNSGNCALIYAICRSQWSIVKNLLDKESHLVSLSQLLKIQTQQSLLDNLIKQLFTKVRLQEQILPVCIQFTDFDDFCDQFGRTRYLFQYLNRIQDNKKVEDIFQRAQDHYLDILKIFTKRFN</sequence>
<dbReference type="Proteomes" id="UP000018208">
    <property type="component" value="Unassembled WGS sequence"/>
</dbReference>
<dbReference type="InterPro" id="IPR002110">
    <property type="entry name" value="Ankyrin_rpt"/>
</dbReference>
<dbReference type="OrthoDB" id="19174at2759"/>